<evidence type="ECO:0000256" key="4">
    <source>
        <dbReference type="PROSITE-ProRule" id="PRU00335"/>
    </source>
</evidence>
<evidence type="ECO:0000256" key="1">
    <source>
        <dbReference type="ARBA" id="ARBA00023015"/>
    </source>
</evidence>
<evidence type="ECO:0000313" key="7">
    <source>
        <dbReference type="EMBL" id="QPP07511.1"/>
    </source>
</evidence>
<accession>A0A7T1WSG6</accession>
<dbReference type="InterPro" id="IPR009057">
    <property type="entry name" value="Homeodomain-like_sf"/>
</dbReference>
<dbReference type="Gene3D" id="1.10.357.10">
    <property type="entry name" value="Tetracycline Repressor, domain 2"/>
    <property type="match status" value="1"/>
</dbReference>
<gene>
    <name evidence="7" type="ORF">G4Z16_15200</name>
</gene>
<dbReference type="InterPro" id="IPR023772">
    <property type="entry name" value="DNA-bd_HTH_TetR-type_CS"/>
</dbReference>
<dbReference type="SUPFAM" id="SSF46689">
    <property type="entry name" value="Homeodomain-like"/>
    <property type="match status" value="1"/>
</dbReference>
<dbReference type="PROSITE" id="PS01081">
    <property type="entry name" value="HTH_TETR_1"/>
    <property type="match status" value="1"/>
</dbReference>
<feature type="DNA-binding region" description="H-T-H motif" evidence="4">
    <location>
        <begin position="43"/>
        <end position="62"/>
    </location>
</feature>
<dbReference type="GO" id="GO:0003700">
    <property type="term" value="F:DNA-binding transcription factor activity"/>
    <property type="evidence" value="ECO:0007669"/>
    <property type="project" value="TreeGrafter"/>
</dbReference>
<dbReference type="GO" id="GO:0000976">
    <property type="term" value="F:transcription cis-regulatory region binding"/>
    <property type="evidence" value="ECO:0007669"/>
    <property type="project" value="TreeGrafter"/>
</dbReference>
<evidence type="ECO:0000259" key="6">
    <source>
        <dbReference type="PROSITE" id="PS50977"/>
    </source>
</evidence>
<evidence type="ECO:0000313" key="8">
    <source>
        <dbReference type="Proteomes" id="UP000595046"/>
    </source>
</evidence>
<dbReference type="Proteomes" id="UP000595046">
    <property type="component" value="Chromosome"/>
</dbReference>
<evidence type="ECO:0000256" key="5">
    <source>
        <dbReference type="SAM" id="MobiDB-lite"/>
    </source>
</evidence>
<dbReference type="Gene3D" id="1.10.10.60">
    <property type="entry name" value="Homeodomain-like"/>
    <property type="match status" value="1"/>
</dbReference>
<reference evidence="8" key="1">
    <citation type="submission" date="2020-02" db="EMBL/GenBank/DDBJ databases">
        <title>Streptomyces sp. ASO4wet.</title>
        <authorList>
            <person name="Risdian C."/>
            <person name="Landwehr W."/>
            <person name="Schupp P."/>
            <person name="Wink J."/>
        </authorList>
    </citation>
    <scope>NUCLEOTIDE SEQUENCE [LARGE SCALE GENOMIC DNA]</scope>
    <source>
        <strain evidence="8">ASO4wet</strain>
    </source>
</reference>
<dbReference type="SUPFAM" id="SSF48498">
    <property type="entry name" value="Tetracyclin repressor-like, C-terminal domain"/>
    <property type="match status" value="1"/>
</dbReference>
<dbReference type="InterPro" id="IPR001647">
    <property type="entry name" value="HTH_TetR"/>
</dbReference>
<feature type="domain" description="HTH tetR-type" evidence="6">
    <location>
        <begin position="20"/>
        <end position="80"/>
    </location>
</feature>
<feature type="region of interest" description="Disordered" evidence="5">
    <location>
        <begin position="204"/>
        <end position="236"/>
    </location>
</feature>
<keyword evidence="1" id="KW-0805">Transcription regulation</keyword>
<name>A0A7T1WSG6_9ACTN</name>
<dbReference type="InterPro" id="IPR050109">
    <property type="entry name" value="HTH-type_TetR-like_transc_reg"/>
</dbReference>
<dbReference type="InterPro" id="IPR036271">
    <property type="entry name" value="Tet_transcr_reg_TetR-rel_C_sf"/>
</dbReference>
<dbReference type="PANTHER" id="PTHR30055:SF234">
    <property type="entry name" value="HTH-TYPE TRANSCRIPTIONAL REGULATOR BETI"/>
    <property type="match status" value="1"/>
</dbReference>
<dbReference type="PRINTS" id="PR00455">
    <property type="entry name" value="HTHTETR"/>
</dbReference>
<dbReference type="EMBL" id="CP048882">
    <property type="protein sequence ID" value="QPP07511.1"/>
    <property type="molecule type" value="Genomic_DNA"/>
</dbReference>
<dbReference type="PROSITE" id="PS50977">
    <property type="entry name" value="HTH_TETR_2"/>
    <property type="match status" value="1"/>
</dbReference>
<dbReference type="AlphaFoldDB" id="A0A7T1WSG6"/>
<keyword evidence="3" id="KW-0804">Transcription</keyword>
<dbReference type="PANTHER" id="PTHR30055">
    <property type="entry name" value="HTH-TYPE TRANSCRIPTIONAL REGULATOR RUTR"/>
    <property type="match status" value="1"/>
</dbReference>
<dbReference type="RefSeq" id="WP_197351319.1">
    <property type="nucleotide sequence ID" value="NZ_CP048882.1"/>
</dbReference>
<dbReference type="Pfam" id="PF00440">
    <property type="entry name" value="TetR_N"/>
    <property type="match status" value="1"/>
</dbReference>
<evidence type="ECO:0000256" key="2">
    <source>
        <dbReference type="ARBA" id="ARBA00023125"/>
    </source>
</evidence>
<organism evidence="7 8">
    <name type="scientific">Streptomyces bathyalis</name>
    <dbReference type="NCBI Taxonomy" id="2710756"/>
    <lineage>
        <taxon>Bacteria</taxon>
        <taxon>Bacillati</taxon>
        <taxon>Actinomycetota</taxon>
        <taxon>Actinomycetes</taxon>
        <taxon>Kitasatosporales</taxon>
        <taxon>Streptomycetaceae</taxon>
        <taxon>Streptomyces</taxon>
    </lineage>
</organism>
<keyword evidence="8" id="KW-1185">Reference proteome</keyword>
<keyword evidence="2 4" id="KW-0238">DNA-binding</keyword>
<protein>
    <submittedName>
        <fullName evidence="7">TetR/AcrR family transcriptional regulator</fullName>
    </submittedName>
</protein>
<feature type="compositionally biased region" description="Basic and acidic residues" evidence="5">
    <location>
        <begin position="226"/>
        <end position="236"/>
    </location>
</feature>
<proteinExistence type="predicted"/>
<dbReference type="KEGG" id="sbat:G4Z16_15200"/>
<sequence length="236" mass="25932">MTPRQQQAWAARTEHDRRDARTRALLLAAAGRVFARHGYGPATIAGITTEAGLSRAAFYVYFASKAEVFRVLAVQVRDAFLAAQEVPGTDPDDPYAVARASTGAFIAAYAEHLPLLALFEQQALCDHEVRELWTEIESRPLRRHARYVRRLVKDGRADPVVEPLALARAVGAMSTTWARLVAADPDVYEDAVRDVTTMHLHLLRVTPRDGSEPPDGSEAPPAPRAPRPDAPRSRPG</sequence>
<evidence type="ECO:0000256" key="3">
    <source>
        <dbReference type="ARBA" id="ARBA00023163"/>
    </source>
</evidence>